<evidence type="ECO:0000256" key="3">
    <source>
        <dbReference type="ARBA" id="ARBA00023052"/>
    </source>
</evidence>
<proteinExistence type="inferred from homology"/>
<evidence type="ECO:0000313" key="5">
    <source>
        <dbReference type="EMBL" id="GEQ34795.1"/>
    </source>
</evidence>
<comment type="similarity">
    <text evidence="2">Belongs to the transketolase family.</text>
</comment>
<organism evidence="5 6">
    <name type="scientific">Marinilactibacillus psychrotolerans</name>
    <dbReference type="NCBI Taxonomy" id="191770"/>
    <lineage>
        <taxon>Bacteria</taxon>
        <taxon>Bacillati</taxon>
        <taxon>Bacillota</taxon>
        <taxon>Bacilli</taxon>
        <taxon>Lactobacillales</taxon>
        <taxon>Carnobacteriaceae</taxon>
        <taxon>Marinilactibacillus</taxon>
    </lineage>
</organism>
<gene>
    <name evidence="5" type="primary">tktA_2</name>
    <name evidence="5" type="ORF">M132T_03030</name>
</gene>
<comment type="cofactor">
    <cofactor evidence="1">
        <name>thiamine diphosphate</name>
        <dbReference type="ChEBI" id="CHEBI:58937"/>
    </cofactor>
</comment>
<dbReference type="Proteomes" id="UP000887127">
    <property type="component" value="Unassembled WGS sequence"/>
</dbReference>
<name>A0AAV3WNP1_9LACT</name>
<dbReference type="InterPro" id="IPR029061">
    <property type="entry name" value="THDP-binding"/>
</dbReference>
<reference evidence="5" key="1">
    <citation type="submission" date="2019-08" db="EMBL/GenBank/DDBJ databases">
        <title>Marinilactibacillus psychrotolerans M13-2T whole genome sequencing project.</title>
        <authorList>
            <person name="Ishikawa M."/>
            <person name="Suzuki T."/>
            <person name="Matsutani M."/>
        </authorList>
    </citation>
    <scope>NUCLEOTIDE SEQUENCE</scope>
    <source>
        <strain evidence="5">M13-2T</strain>
    </source>
</reference>
<evidence type="ECO:0000259" key="4">
    <source>
        <dbReference type="Pfam" id="PF00456"/>
    </source>
</evidence>
<evidence type="ECO:0000256" key="1">
    <source>
        <dbReference type="ARBA" id="ARBA00001964"/>
    </source>
</evidence>
<dbReference type="SUPFAM" id="SSF52518">
    <property type="entry name" value="Thiamin diphosphate-binding fold (THDP-binding)"/>
    <property type="match status" value="1"/>
</dbReference>
<dbReference type="Pfam" id="PF00456">
    <property type="entry name" value="Transketolase_N"/>
    <property type="match status" value="1"/>
</dbReference>
<dbReference type="RefSeq" id="WP_091759896.1">
    <property type="nucleotide sequence ID" value="NZ_BJVX01000001.1"/>
</dbReference>
<comment type="caution">
    <text evidence="5">The sequence shown here is derived from an EMBL/GenBank/DDBJ whole genome shotgun (WGS) entry which is preliminary data.</text>
</comment>
<dbReference type="AlphaFoldDB" id="A0AAV3WNP1"/>
<evidence type="ECO:0000256" key="2">
    <source>
        <dbReference type="ARBA" id="ARBA00007131"/>
    </source>
</evidence>
<accession>A0AAV3WNP1</accession>
<keyword evidence="3" id="KW-0786">Thiamine pyrophosphate</keyword>
<dbReference type="PANTHER" id="PTHR47514:SF1">
    <property type="entry name" value="TRANSKETOLASE N-TERMINAL SECTION-RELATED"/>
    <property type="match status" value="1"/>
</dbReference>
<dbReference type="EMBL" id="BKBI01000002">
    <property type="protein sequence ID" value="GEQ34795.1"/>
    <property type="molecule type" value="Genomic_DNA"/>
</dbReference>
<feature type="domain" description="Transketolase N-terminal" evidence="4">
    <location>
        <begin position="15"/>
        <end position="263"/>
    </location>
</feature>
<protein>
    <submittedName>
        <fullName evidence="5">Transketolase</fullName>
    </submittedName>
</protein>
<dbReference type="GeneID" id="96910283"/>
<dbReference type="CDD" id="cd02012">
    <property type="entry name" value="TPP_TK"/>
    <property type="match status" value="1"/>
</dbReference>
<dbReference type="Gene3D" id="3.40.50.970">
    <property type="match status" value="1"/>
</dbReference>
<evidence type="ECO:0000313" key="6">
    <source>
        <dbReference type="Proteomes" id="UP000887127"/>
    </source>
</evidence>
<sequence>MDKTVKTLEIKAIEVRKSIMEIIEYGQSGHTGSDMSCTDILTTLYFQVMNNIDPNTPDNPDRDRYIQSKGHAAEALWAVLAEKGFFPKEELKTFYSFGSRLIGHPNNKVEGIEMNTGSLGHGLSLSVGIALAAKKDNKSYHTYTLMGDGELAEGSVWEGAMAAAHYKLDNLTAVIDRNGLQITGKSEEVMGVDPLKEKFEAFGWQVIEIDDGNSIEQLLTSFNTAHEKGKPKMIIAHTTKGRGLSFAENQINWHHKVATEEEFTGAMKSFDNQLEVLNNEI</sequence>
<dbReference type="InterPro" id="IPR005474">
    <property type="entry name" value="Transketolase_N"/>
</dbReference>
<dbReference type="PANTHER" id="PTHR47514">
    <property type="entry name" value="TRANSKETOLASE N-TERMINAL SECTION-RELATED"/>
    <property type="match status" value="1"/>
</dbReference>